<dbReference type="Pfam" id="PF01381">
    <property type="entry name" value="HTH_3"/>
    <property type="match status" value="1"/>
</dbReference>
<evidence type="ECO:0000313" key="4">
    <source>
        <dbReference type="EMBL" id="AUJ30633.1"/>
    </source>
</evidence>
<dbReference type="RefSeq" id="WP_141055142.1">
    <property type="nucleotide sequence ID" value="NZ_CP018176.1"/>
</dbReference>
<keyword evidence="2" id="KW-1133">Transmembrane helix</keyword>
<keyword evidence="1" id="KW-0238">DNA-binding</keyword>
<evidence type="ECO:0000259" key="3">
    <source>
        <dbReference type="PROSITE" id="PS50943"/>
    </source>
</evidence>
<organism evidence="4 5">
    <name type="scientific">Liquorilactobacillus hordei</name>
    <dbReference type="NCBI Taxonomy" id="468911"/>
    <lineage>
        <taxon>Bacteria</taxon>
        <taxon>Bacillati</taxon>
        <taxon>Bacillota</taxon>
        <taxon>Bacilli</taxon>
        <taxon>Lactobacillales</taxon>
        <taxon>Lactobacillaceae</taxon>
        <taxon>Liquorilactobacillus</taxon>
    </lineage>
</organism>
<dbReference type="SMART" id="SM00530">
    <property type="entry name" value="HTH_XRE"/>
    <property type="match status" value="1"/>
</dbReference>
<protein>
    <recommendedName>
        <fullName evidence="3">HTH cro/C1-type domain-containing protein</fullName>
    </recommendedName>
</protein>
<name>A0A3Q8CAM4_9LACO</name>
<dbReference type="PROSITE" id="PS50943">
    <property type="entry name" value="HTH_CROC1"/>
    <property type="match status" value="1"/>
</dbReference>
<keyword evidence="2" id="KW-0472">Membrane</keyword>
<dbReference type="PANTHER" id="PTHR46558">
    <property type="entry name" value="TRACRIPTIONAL REGULATORY PROTEIN-RELATED-RELATED"/>
    <property type="match status" value="1"/>
</dbReference>
<dbReference type="InterPro" id="IPR010982">
    <property type="entry name" value="Lambda_DNA-bd_dom_sf"/>
</dbReference>
<proteinExistence type="predicted"/>
<feature type="transmembrane region" description="Helical" evidence="2">
    <location>
        <begin position="78"/>
        <end position="99"/>
    </location>
</feature>
<dbReference type="Gene3D" id="1.10.260.40">
    <property type="entry name" value="lambda repressor-like DNA-binding domains"/>
    <property type="match status" value="1"/>
</dbReference>
<dbReference type="SUPFAM" id="SSF47413">
    <property type="entry name" value="lambda repressor-like DNA-binding domains"/>
    <property type="match status" value="1"/>
</dbReference>
<feature type="domain" description="HTH cro/C1-type" evidence="3">
    <location>
        <begin position="10"/>
        <end position="64"/>
    </location>
</feature>
<dbReference type="AlphaFoldDB" id="A0A3Q8CAM4"/>
<dbReference type="InterPro" id="IPR001387">
    <property type="entry name" value="Cro/C1-type_HTH"/>
</dbReference>
<feature type="transmembrane region" description="Helical" evidence="2">
    <location>
        <begin position="130"/>
        <end position="149"/>
    </location>
</feature>
<sequence>MVVAKISELLKHKRQENGLTQAVVAKKLHVSRQAVSNWETGRHLPDVILIKKLANVYGTTTDELISGGEKAKVEKSNFTITLLYPLLLLVTVITSRLTIASNSRALLVMDGLILLSVILVFLTKFADSKIQILMQICSLTVFLSCTFINDILNDFSFQTTTFISSLILLWQLFSTYYYQKRSS</sequence>
<evidence type="ECO:0000256" key="2">
    <source>
        <dbReference type="SAM" id="Phobius"/>
    </source>
</evidence>
<evidence type="ECO:0000256" key="1">
    <source>
        <dbReference type="ARBA" id="ARBA00023125"/>
    </source>
</evidence>
<feature type="transmembrane region" description="Helical" evidence="2">
    <location>
        <begin position="105"/>
        <end position="123"/>
    </location>
</feature>
<keyword evidence="2" id="KW-0812">Transmembrane</keyword>
<dbReference type="PANTHER" id="PTHR46558:SF4">
    <property type="entry name" value="DNA-BIDING PHAGE PROTEIN"/>
    <property type="match status" value="1"/>
</dbReference>
<dbReference type="KEGG" id="lhw:BSQ49_10830"/>
<dbReference type="Proteomes" id="UP000314960">
    <property type="component" value="Chromosome"/>
</dbReference>
<evidence type="ECO:0000313" key="5">
    <source>
        <dbReference type="Proteomes" id="UP000314960"/>
    </source>
</evidence>
<dbReference type="CDD" id="cd00093">
    <property type="entry name" value="HTH_XRE"/>
    <property type="match status" value="1"/>
</dbReference>
<gene>
    <name evidence="4" type="ORF">BSQ49_10830</name>
</gene>
<feature type="transmembrane region" description="Helical" evidence="2">
    <location>
        <begin position="155"/>
        <end position="178"/>
    </location>
</feature>
<dbReference type="GO" id="GO:0003677">
    <property type="term" value="F:DNA binding"/>
    <property type="evidence" value="ECO:0007669"/>
    <property type="project" value="UniProtKB-KW"/>
</dbReference>
<reference evidence="4 5" key="1">
    <citation type="submission" date="2016-11" db="EMBL/GenBank/DDBJ databases">
        <title>Interaction between Lactobacillus species and yeast in water kefir.</title>
        <authorList>
            <person name="Behr J."/>
            <person name="Xu D."/>
            <person name="Vogel R.F."/>
        </authorList>
    </citation>
    <scope>NUCLEOTIDE SEQUENCE [LARGE SCALE GENOMIC DNA]</scope>
    <source>
        <strain evidence="4 5">TMW 1.1822</strain>
    </source>
</reference>
<dbReference type="EMBL" id="CP018176">
    <property type="protein sequence ID" value="AUJ30633.1"/>
    <property type="molecule type" value="Genomic_DNA"/>
</dbReference>
<accession>A0A3Q8CAM4</accession>